<feature type="transmembrane region" description="Helical" evidence="1">
    <location>
        <begin position="67"/>
        <end position="87"/>
    </location>
</feature>
<feature type="transmembrane region" description="Helical" evidence="1">
    <location>
        <begin position="143"/>
        <end position="168"/>
    </location>
</feature>
<keyword evidence="1" id="KW-0812">Transmembrane</keyword>
<evidence type="ECO:0000313" key="3">
    <source>
        <dbReference type="EMBL" id="KAJ3126118.1"/>
    </source>
</evidence>
<feature type="signal peptide" evidence="2">
    <location>
        <begin position="1"/>
        <end position="25"/>
    </location>
</feature>
<gene>
    <name evidence="3" type="ORF">HK100_010427</name>
</gene>
<reference evidence="3" key="1">
    <citation type="submission" date="2020-05" db="EMBL/GenBank/DDBJ databases">
        <title>Phylogenomic resolution of chytrid fungi.</title>
        <authorList>
            <person name="Stajich J.E."/>
            <person name="Amses K."/>
            <person name="Simmons R."/>
            <person name="Seto K."/>
            <person name="Myers J."/>
            <person name="Bonds A."/>
            <person name="Quandt C.A."/>
            <person name="Barry K."/>
            <person name="Liu P."/>
            <person name="Grigoriev I."/>
            <person name="Longcore J.E."/>
            <person name="James T.Y."/>
        </authorList>
    </citation>
    <scope>NUCLEOTIDE SEQUENCE</scope>
    <source>
        <strain evidence="3">JEL0513</strain>
    </source>
</reference>
<dbReference type="EMBL" id="JADGJH010000575">
    <property type="protein sequence ID" value="KAJ3126118.1"/>
    <property type="molecule type" value="Genomic_DNA"/>
</dbReference>
<keyword evidence="1" id="KW-0472">Membrane</keyword>
<feature type="chain" id="PRO_5044779449" evidence="2">
    <location>
        <begin position="26"/>
        <end position="205"/>
    </location>
</feature>
<keyword evidence="2" id="KW-0732">Signal</keyword>
<sequence>MGLQLLQTGLAGLLLGIFATEIAQGVHNVIPYLVLAFGNTIHLKNKISGTQRTDILTTFRVLASAPLWFWSTILGAWALLVCLSLFNAVSDKKIARVRATHAITFICAIGCAVPPVLKRASPLLRLFSVSVGRSRLSSAEELVVLYDIGFIVAIDAALLAIAFVANLSSNESPVVPKRSIRKVDNLNVSSAKKDIKQPLLSFFKR</sequence>
<organism evidence="3 4">
    <name type="scientific">Physocladia obscura</name>
    <dbReference type="NCBI Taxonomy" id="109957"/>
    <lineage>
        <taxon>Eukaryota</taxon>
        <taxon>Fungi</taxon>
        <taxon>Fungi incertae sedis</taxon>
        <taxon>Chytridiomycota</taxon>
        <taxon>Chytridiomycota incertae sedis</taxon>
        <taxon>Chytridiomycetes</taxon>
        <taxon>Chytridiales</taxon>
        <taxon>Chytriomycetaceae</taxon>
        <taxon>Physocladia</taxon>
    </lineage>
</organism>
<accession>A0AAD5T306</accession>
<dbReference type="AlphaFoldDB" id="A0AAD5T306"/>
<evidence type="ECO:0000256" key="1">
    <source>
        <dbReference type="SAM" id="Phobius"/>
    </source>
</evidence>
<dbReference type="Proteomes" id="UP001211907">
    <property type="component" value="Unassembled WGS sequence"/>
</dbReference>
<evidence type="ECO:0000313" key="4">
    <source>
        <dbReference type="Proteomes" id="UP001211907"/>
    </source>
</evidence>
<comment type="caution">
    <text evidence="3">The sequence shown here is derived from an EMBL/GenBank/DDBJ whole genome shotgun (WGS) entry which is preliminary data.</text>
</comment>
<proteinExistence type="predicted"/>
<keyword evidence="1" id="KW-1133">Transmembrane helix</keyword>
<keyword evidence="4" id="KW-1185">Reference proteome</keyword>
<name>A0AAD5T306_9FUNG</name>
<protein>
    <submittedName>
        <fullName evidence="3">Uncharacterized protein</fullName>
    </submittedName>
</protein>
<evidence type="ECO:0000256" key="2">
    <source>
        <dbReference type="SAM" id="SignalP"/>
    </source>
</evidence>